<feature type="domain" description="EF-hand" evidence="1">
    <location>
        <begin position="116"/>
        <end position="139"/>
    </location>
</feature>
<dbReference type="Proteomes" id="UP001217089">
    <property type="component" value="Unassembled WGS sequence"/>
</dbReference>
<feature type="non-terminal residue" evidence="2">
    <location>
        <position position="176"/>
    </location>
</feature>
<evidence type="ECO:0000313" key="2">
    <source>
        <dbReference type="EMBL" id="KAJ8298301.1"/>
    </source>
</evidence>
<evidence type="ECO:0000313" key="3">
    <source>
        <dbReference type="Proteomes" id="UP001217089"/>
    </source>
</evidence>
<dbReference type="InterPro" id="IPR042847">
    <property type="entry name" value="EFC12"/>
</dbReference>
<dbReference type="SUPFAM" id="SSF47473">
    <property type="entry name" value="EF-hand"/>
    <property type="match status" value="1"/>
</dbReference>
<dbReference type="EMBL" id="JARBDR010000923">
    <property type="protein sequence ID" value="KAJ8298301.1"/>
    <property type="molecule type" value="Genomic_DNA"/>
</dbReference>
<sequence>MEGIQVNDGLEILRMGGNPITPEVALVIVKVIQNAEQCRITQLDLADIDVDEEFVSLVDEIQGLKDFRVIHGYVIKHQDSKKKTSDGIDGNLDAVSELYKYMHENNYRVIDLMKWLDKDGSMSISREEFKKGMLTAEVPITEHQLDKMLDKLDMDGDGEVDFRKLEELLNGKVYTK</sequence>
<keyword evidence="3" id="KW-1185">Reference proteome</keyword>
<dbReference type="PANTHER" id="PTHR47225:SF1">
    <property type="entry name" value="EF-HAND CALCIUM-BINDING DOMAIN-CONTAINING PROTEIN 12"/>
    <property type="match status" value="1"/>
</dbReference>
<dbReference type="InterPro" id="IPR002048">
    <property type="entry name" value="EF_hand_dom"/>
</dbReference>
<dbReference type="PROSITE" id="PS50222">
    <property type="entry name" value="EF_HAND_2"/>
    <property type="match status" value="2"/>
</dbReference>
<dbReference type="PANTHER" id="PTHR47225">
    <property type="entry name" value="EF-HAND CALCIUM-BINDING DOMAIN-CONTAINING PROTEIN 12"/>
    <property type="match status" value="1"/>
</dbReference>
<dbReference type="InterPro" id="IPR011992">
    <property type="entry name" value="EF-hand-dom_pair"/>
</dbReference>
<proteinExistence type="predicted"/>
<comment type="caution">
    <text evidence="2">The sequence shown here is derived from an EMBL/GenBank/DDBJ whole genome shotgun (WGS) entry which is preliminary data.</text>
</comment>
<reference evidence="2 3" key="1">
    <citation type="submission" date="2022-12" db="EMBL/GenBank/DDBJ databases">
        <title>Chromosome-level genome of Tegillarca granosa.</title>
        <authorList>
            <person name="Kim J."/>
        </authorList>
    </citation>
    <scope>NUCLEOTIDE SEQUENCE [LARGE SCALE GENOMIC DNA]</scope>
    <source>
        <strain evidence="2">Teg-2019</strain>
        <tissue evidence="2">Adductor muscle</tissue>
    </source>
</reference>
<gene>
    <name evidence="2" type="ORF">KUTeg_024832</name>
</gene>
<dbReference type="CDD" id="cd00051">
    <property type="entry name" value="EFh"/>
    <property type="match status" value="1"/>
</dbReference>
<dbReference type="SMART" id="SM00054">
    <property type="entry name" value="EFh"/>
    <property type="match status" value="2"/>
</dbReference>
<protein>
    <recommendedName>
        <fullName evidence="1">EF-hand domain-containing protein</fullName>
    </recommendedName>
</protein>
<feature type="domain" description="EF-hand" evidence="1">
    <location>
        <begin position="140"/>
        <end position="175"/>
    </location>
</feature>
<dbReference type="Gene3D" id="1.10.238.10">
    <property type="entry name" value="EF-hand"/>
    <property type="match status" value="1"/>
</dbReference>
<accession>A0ABQ9E3J9</accession>
<name>A0ABQ9E3J9_TEGGR</name>
<evidence type="ECO:0000259" key="1">
    <source>
        <dbReference type="PROSITE" id="PS50222"/>
    </source>
</evidence>
<organism evidence="2 3">
    <name type="scientific">Tegillarca granosa</name>
    <name type="common">Malaysian cockle</name>
    <name type="synonym">Anadara granosa</name>
    <dbReference type="NCBI Taxonomy" id="220873"/>
    <lineage>
        <taxon>Eukaryota</taxon>
        <taxon>Metazoa</taxon>
        <taxon>Spiralia</taxon>
        <taxon>Lophotrochozoa</taxon>
        <taxon>Mollusca</taxon>
        <taxon>Bivalvia</taxon>
        <taxon>Autobranchia</taxon>
        <taxon>Pteriomorphia</taxon>
        <taxon>Arcoida</taxon>
        <taxon>Arcoidea</taxon>
        <taxon>Arcidae</taxon>
        <taxon>Tegillarca</taxon>
    </lineage>
</organism>